<dbReference type="Proteomes" id="UP000095282">
    <property type="component" value="Unplaced"/>
</dbReference>
<organism evidence="2 3">
    <name type="scientific">Caenorhabditis tropicalis</name>
    <dbReference type="NCBI Taxonomy" id="1561998"/>
    <lineage>
        <taxon>Eukaryota</taxon>
        <taxon>Metazoa</taxon>
        <taxon>Ecdysozoa</taxon>
        <taxon>Nematoda</taxon>
        <taxon>Chromadorea</taxon>
        <taxon>Rhabditida</taxon>
        <taxon>Rhabditina</taxon>
        <taxon>Rhabditomorpha</taxon>
        <taxon>Rhabditoidea</taxon>
        <taxon>Rhabditidae</taxon>
        <taxon>Peloderinae</taxon>
        <taxon>Caenorhabditis</taxon>
    </lineage>
</organism>
<feature type="region of interest" description="Disordered" evidence="1">
    <location>
        <begin position="498"/>
        <end position="574"/>
    </location>
</feature>
<protein>
    <submittedName>
        <fullName evidence="3">SPK domain-containing protein</fullName>
    </submittedName>
</protein>
<feature type="region of interest" description="Disordered" evidence="1">
    <location>
        <begin position="52"/>
        <end position="85"/>
    </location>
</feature>
<reference evidence="3" key="1">
    <citation type="submission" date="2016-11" db="UniProtKB">
        <authorList>
            <consortium name="WormBaseParasite"/>
        </authorList>
    </citation>
    <scope>IDENTIFICATION</scope>
</reference>
<feature type="compositionally biased region" description="Polar residues" evidence="1">
    <location>
        <begin position="506"/>
        <end position="523"/>
    </location>
</feature>
<evidence type="ECO:0000313" key="2">
    <source>
        <dbReference type="Proteomes" id="UP000095282"/>
    </source>
</evidence>
<evidence type="ECO:0000256" key="1">
    <source>
        <dbReference type="SAM" id="MobiDB-lite"/>
    </source>
</evidence>
<sequence>MSRFPESLIQNWIRYEYFKRNSDRETHQTICGLMRSVNRDVARNVFNQFTTELDDIDEGEPPMKRSRLELSSDEDPVDGRVYEDWPDDESIEEDDEWIDLHRIPDRDVSPERPRTHHKDHFFNDDWEPFEMEERQGFPVVEPSDQTFPFSRIRQQYEEMTEIELRQIKETRVPFRIEDLSSLLSIRQTKIGIRQRNVKTFQLPVKTLKVFIDYWKISIEIYEDPNSPKHEKIQYWYHEDGCWILYANGLLKFQKASGYPDVAAQDAFLIMSNLSVIFELLKFDIQPHVKGERYPNVFFFDDLDKFLSEWQGMDKSRRVSTKRLFVKNLRGPKYRLYQLNRLLKYIREGYLKYLTIRTWDDSQIIDKETQWLNVDPDQAKHPGGEAWKLATHLNIQQDLETNWATLVWFKRIKTDRIGFHELDDMVTFFKDYPPNDKCVITVDEPLKMEEFKYAMEKIKKGVIIDLLRSFNFHTDDKKKYLEMRFKSRRIEITTADIDPGDVEKSISPGSESSKGTDTGTGTESNHTRPAGEGSIPTDEEITPEEDPSPHEAIMDLESRMAQELPEADPDAFHFD</sequence>
<proteinExistence type="predicted"/>
<feature type="compositionally biased region" description="Basic and acidic residues" evidence="1">
    <location>
        <begin position="61"/>
        <end position="70"/>
    </location>
</feature>
<keyword evidence="2" id="KW-1185">Reference proteome</keyword>
<dbReference type="AlphaFoldDB" id="A0A1I7UV43"/>
<feature type="compositionally biased region" description="Acidic residues" evidence="1">
    <location>
        <begin position="536"/>
        <end position="545"/>
    </location>
</feature>
<dbReference type="eggNOG" id="ENOG502TK2H">
    <property type="taxonomic scope" value="Eukaryota"/>
</dbReference>
<evidence type="ECO:0000313" key="3">
    <source>
        <dbReference type="WBParaSite" id="Csp11.Scaffold630.g19649.t1"/>
    </source>
</evidence>
<name>A0A1I7UV43_9PELO</name>
<feature type="compositionally biased region" description="Basic and acidic residues" evidence="1">
    <location>
        <begin position="546"/>
        <end position="559"/>
    </location>
</feature>
<accession>A0A1I7UV43</accession>
<dbReference type="WBParaSite" id="Csp11.Scaffold630.g19649.t1">
    <property type="protein sequence ID" value="Csp11.Scaffold630.g19649.t1"/>
    <property type="gene ID" value="Csp11.Scaffold630.g19649"/>
</dbReference>